<keyword evidence="5 13" id="KW-0812">Transmembrane</keyword>
<evidence type="ECO:0000256" key="2">
    <source>
        <dbReference type="ARBA" id="ARBA00006920"/>
    </source>
</evidence>
<comment type="subcellular location">
    <subcellularLocation>
        <location evidence="1">Membrane</location>
        <topology evidence="1">Multi-pass membrane protein</topology>
    </subcellularLocation>
</comment>
<accession>A0ABW4CQ08</accession>
<evidence type="ECO:0000256" key="1">
    <source>
        <dbReference type="ARBA" id="ARBA00004141"/>
    </source>
</evidence>
<keyword evidence="8 13" id="KW-1133">Transmembrane helix</keyword>
<keyword evidence="4" id="KW-0633">Potassium transport</keyword>
<keyword evidence="6" id="KW-0631">Potassium channel</keyword>
<dbReference type="Proteomes" id="UP001597192">
    <property type="component" value="Unassembled WGS sequence"/>
</dbReference>
<dbReference type="Pfam" id="PF06736">
    <property type="entry name" value="TMEM175"/>
    <property type="match status" value="1"/>
</dbReference>
<proteinExistence type="inferred from homology"/>
<name>A0ABW4CQ08_9LACO</name>
<keyword evidence="9" id="KW-0406">Ion transport</keyword>
<dbReference type="EMBL" id="JBHTOG010000047">
    <property type="protein sequence ID" value="MFD1432882.1"/>
    <property type="molecule type" value="Genomic_DNA"/>
</dbReference>
<comment type="caution">
    <text evidence="14">The sequence shown here is derived from an EMBL/GenBank/DDBJ whole genome shotgun (WGS) entry which is preliminary data.</text>
</comment>
<evidence type="ECO:0000256" key="12">
    <source>
        <dbReference type="ARBA" id="ARBA00034430"/>
    </source>
</evidence>
<dbReference type="RefSeq" id="WP_125698538.1">
    <property type="nucleotide sequence ID" value="NZ_JBHTOG010000047.1"/>
</dbReference>
<dbReference type="InterPro" id="IPR010617">
    <property type="entry name" value="TMEM175-like"/>
</dbReference>
<evidence type="ECO:0000256" key="11">
    <source>
        <dbReference type="ARBA" id="ARBA00023303"/>
    </source>
</evidence>
<keyword evidence="3" id="KW-0813">Transport</keyword>
<evidence type="ECO:0000256" key="4">
    <source>
        <dbReference type="ARBA" id="ARBA00022538"/>
    </source>
</evidence>
<feature type="transmembrane region" description="Helical" evidence="13">
    <location>
        <begin position="106"/>
        <end position="126"/>
    </location>
</feature>
<evidence type="ECO:0000256" key="8">
    <source>
        <dbReference type="ARBA" id="ARBA00022989"/>
    </source>
</evidence>
<sequence length="191" mass="21906">MNKARVEAFTDAIVAIVMTIMALEIKAPEGSSAASLWHEAFYFLAFIISFIVIASSWYHHHYFFSKAKWISKRAFWANTLWLLLMAFFPVATGWVSEHLNDRAPEYFYFFVYVAWAIAYYLLNYVLVRDNPDASFRMSASLSRFSHWAIDLSLSVIGIVLIWFLPISGMVIVIIQSLTWAVMTPADSDHVA</sequence>
<evidence type="ECO:0000256" key="9">
    <source>
        <dbReference type="ARBA" id="ARBA00023065"/>
    </source>
</evidence>
<evidence type="ECO:0000256" key="3">
    <source>
        <dbReference type="ARBA" id="ARBA00022448"/>
    </source>
</evidence>
<feature type="transmembrane region" description="Helical" evidence="13">
    <location>
        <begin position="147"/>
        <end position="174"/>
    </location>
</feature>
<keyword evidence="11" id="KW-0407">Ion channel</keyword>
<evidence type="ECO:0000256" key="5">
    <source>
        <dbReference type="ARBA" id="ARBA00022692"/>
    </source>
</evidence>
<keyword evidence="7" id="KW-0630">Potassium</keyword>
<evidence type="ECO:0000313" key="15">
    <source>
        <dbReference type="Proteomes" id="UP001597192"/>
    </source>
</evidence>
<comment type="similarity">
    <text evidence="2">Belongs to the TMEM175 family.</text>
</comment>
<keyword evidence="10 13" id="KW-0472">Membrane</keyword>
<evidence type="ECO:0000313" key="14">
    <source>
        <dbReference type="EMBL" id="MFD1432882.1"/>
    </source>
</evidence>
<feature type="transmembrane region" description="Helical" evidence="13">
    <location>
        <begin position="75"/>
        <end position="94"/>
    </location>
</feature>
<evidence type="ECO:0000256" key="7">
    <source>
        <dbReference type="ARBA" id="ARBA00022958"/>
    </source>
</evidence>
<feature type="transmembrane region" description="Helical" evidence="13">
    <location>
        <begin position="40"/>
        <end position="63"/>
    </location>
</feature>
<evidence type="ECO:0000256" key="6">
    <source>
        <dbReference type="ARBA" id="ARBA00022826"/>
    </source>
</evidence>
<organism evidence="14 15">
    <name type="scientific">Lacticaseibacillus yichunensis</name>
    <dbReference type="NCBI Taxonomy" id="2486015"/>
    <lineage>
        <taxon>Bacteria</taxon>
        <taxon>Bacillati</taxon>
        <taxon>Bacillota</taxon>
        <taxon>Bacilli</taxon>
        <taxon>Lactobacillales</taxon>
        <taxon>Lactobacillaceae</taxon>
        <taxon>Lacticaseibacillus</taxon>
    </lineage>
</organism>
<reference evidence="15" key="1">
    <citation type="journal article" date="2019" name="Int. J. Syst. Evol. Microbiol.">
        <title>The Global Catalogue of Microorganisms (GCM) 10K type strain sequencing project: providing services to taxonomists for standard genome sequencing and annotation.</title>
        <authorList>
            <consortium name="The Broad Institute Genomics Platform"/>
            <consortium name="The Broad Institute Genome Sequencing Center for Infectious Disease"/>
            <person name="Wu L."/>
            <person name="Ma J."/>
        </authorList>
    </citation>
    <scope>NUCLEOTIDE SEQUENCE [LARGE SCALE GENOMIC DNA]</scope>
    <source>
        <strain evidence="15">CCM 8947</strain>
    </source>
</reference>
<evidence type="ECO:0000256" key="10">
    <source>
        <dbReference type="ARBA" id="ARBA00023136"/>
    </source>
</evidence>
<evidence type="ECO:0000256" key="13">
    <source>
        <dbReference type="SAM" id="Phobius"/>
    </source>
</evidence>
<protein>
    <submittedName>
        <fullName evidence="14">TMEM175 family protein</fullName>
    </submittedName>
</protein>
<feature type="transmembrane region" description="Helical" evidence="13">
    <location>
        <begin position="12"/>
        <end position="28"/>
    </location>
</feature>
<comment type="catalytic activity">
    <reaction evidence="12">
        <text>K(+)(in) = K(+)(out)</text>
        <dbReference type="Rhea" id="RHEA:29463"/>
        <dbReference type="ChEBI" id="CHEBI:29103"/>
    </reaction>
</comment>
<keyword evidence="15" id="KW-1185">Reference proteome</keyword>
<gene>
    <name evidence="14" type="ORF">ACFQ47_09405</name>
</gene>